<evidence type="ECO:0000313" key="3">
    <source>
        <dbReference type="EMBL" id="VIO61425.1"/>
    </source>
</evidence>
<proteinExistence type="predicted"/>
<reference evidence="2" key="2">
    <citation type="submission" date="2021-03" db="EMBL/GenBank/DDBJ databases">
        <authorList>
            <person name="Alouane T."/>
            <person name="Langin T."/>
            <person name="Bonhomme L."/>
        </authorList>
    </citation>
    <scope>NUCLEOTIDE SEQUENCE</scope>
    <source>
        <strain evidence="2">MDC_Fg202</strain>
    </source>
</reference>
<dbReference type="EMBL" id="CAJPIJ010000136">
    <property type="protein sequence ID" value="CAG1985825.1"/>
    <property type="molecule type" value="Genomic_DNA"/>
</dbReference>
<evidence type="ECO:0000313" key="2">
    <source>
        <dbReference type="EMBL" id="CAG1985825.1"/>
    </source>
</evidence>
<accession>A0A4U9FE95</accession>
<dbReference type="Proteomes" id="UP000746612">
    <property type="component" value="Unassembled WGS sequence"/>
</dbReference>
<feature type="compositionally biased region" description="Basic residues" evidence="1">
    <location>
        <begin position="118"/>
        <end position="130"/>
    </location>
</feature>
<dbReference type="OrthoDB" id="439046at2759"/>
<feature type="compositionally biased region" description="Polar residues" evidence="1">
    <location>
        <begin position="1"/>
        <end position="10"/>
    </location>
</feature>
<feature type="region of interest" description="Disordered" evidence="1">
    <location>
        <begin position="108"/>
        <end position="130"/>
    </location>
</feature>
<name>A0A4U9FE95_GIBZA</name>
<protein>
    <submittedName>
        <fullName evidence="2">Uncharacterized protein</fullName>
    </submittedName>
</protein>
<organism evidence="2 4">
    <name type="scientific">Gibberella zeae</name>
    <name type="common">Wheat head blight fungus</name>
    <name type="synonym">Fusarium graminearum</name>
    <dbReference type="NCBI Taxonomy" id="5518"/>
    <lineage>
        <taxon>Eukaryota</taxon>
        <taxon>Fungi</taxon>
        <taxon>Dikarya</taxon>
        <taxon>Ascomycota</taxon>
        <taxon>Pezizomycotina</taxon>
        <taxon>Sordariomycetes</taxon>
        <taxon>Hypocreomycetidae</taxon>
        <taxon>Hypocreales</taxon>
        <taxon>Nectriaceae</taxon>
        <taxon>Fusarium</taxon>
    </lineage>
</organism>
<gene>
    <name evidence="3" type="ORF">FUG_LOCUS431557</name>
    <name evidence="2" type="ORF">MDCFG202_LOCUS278113</name>
</gene>
<sequence length="130" mass="14177">MDTPTSSGQGTVLAGRRPSPGDDNDLQSIVGRQPSMPIPPHHHDRGAGSGQSPNNSGGGSLSTPKMKMINPDITAKLCKAVFRGEKVPEVIDQRDKDYQKFKQHLMEKKNLPNGHTAIPRHSHQMSNVKH</sequence>
<reference evidence="3" key="1">
    <citation type="submission" date="2019-04" db="EMBL/GenBank/DDBJ databases">
        <authorList>
            <person name="Melise S."/>
            <person name="Noan J."/>
            <person name="Okalmin O."/>
        </authorList>
    </citation>
    <scope>NUCLEOTIDE SEQUENCE</scope>
    <source>
        <strain evidence="3">FN9</strain>
    </source>
</reference>
<dbReference type="AlphaFoldDB" id="A0A4U9FE95"/>
<feature type="region of interest" description="Disordered" evidence="1">
    <location>
        <begin position="1"/>
        <end position="67"/>
    </location>
</feature>
<dbReference type="EMBL" id="CAAKMV010000152">
    <property type="protein sequence ID" value="VIO61425.1"/>
    <property type="molecule type" value="Genomic_DNA"/>
</dbReference>
<evidence type="ECO:0000313" key="4">
    <source>
        <dbReference type="Proteomes" id="UP000746612"/>
    </source>
</evidence>
<evidence type="ECO:0000256" key="1">
    <source>
        <dbReference type="SAM" id="MobiDB-lite"/>
    </source>
</evidence>